<evidence type="ECO:0000259" key="7">
    <source>
        <dbReference type="Pfam" id="PF02836"/>
    </source>
</evidence>
<keyword evidence="5" id="KW-0326">Glycosidase</keyword>
<evidence type="ECO:0000259" key="6">
    <source>
        <dbReference type="Pfam" id="PF00703"/>
    </source>
</evidence>
<dbReference type="EMBL" id="BDCO01000001">
    <property type="protein sequence ID" value="GAT31477.1"/>
    <property type="molecule type" value="Genomic_DNA"/>
</dbReference>
<evidence type="ECO:0000256" key="5">
    <source>
        <dbReference type="ARBA" id="ARBA00023295"/>
    </source>
</evidence>
<dbReference type="InterPro" id="IPR050347">
    <property type="entry name" value="Bact_Beta-galactosidase"/>
</dbReference>
<dbReference type="RefSeq" id="WP_075077374.1">
    <property type="nucleotide sequence ID" value="NZ_BDCO01000001.1"/>
</dbReference>
<dbReference type="Gene3D" id="3.20.20.80">
    <property type="entry name" value="Glycosidases"/>
    <property type="match status" value="1"/>
</dbReference>
<dbReference type="InterPro" id="IPR006102">
    <property type="entry name" value="Ig-like_GH2"/>
</dbReference>
<evidence type="ECO:0000256" key="3">
    <source>
        <dbReference type="ARBA" id="ARBA00012756"/>
    </source>
</evidence>
<comment type="similarity">
    <text evidence="2">Belongs to the glycosyl hydrolase 2 family.</text>
</comment>
<reference evidence="10" key="1">
    <citation type="journal article" date="2017" name="Genome Announc.">
        <title>Draft Genome Sequence of Terrimicrobium sacchariphilum NM-5T, a Facultative Anaerobic Soil Bacterium of the Class Spartobacteria.</title>
        <authorList>
            <person name="Qiu Y.L."/>
            <person name="Tourlousse D.M."/>
            <person name="Matsuura N."/>
            <person name="Ohashi A."/>
            <person name="Sekiguchi Y."/>
        </authorList>
    </citation>
    <scope>NUCLEOTIDE SEQUENCE [LARGE SCALE GENOMIC DNA]</scope>
    <source>
        <strain evidence="10">NM-5</strain>
    </source>
</reference>
<evidence type="ECO:0000256" key="1">
    <source>
        <dbReference type="ARBA" id="ARBA00001412"/>
    </source>
</evidence>
<dbReference type="InterPro" id="IPR017853">
    <property type="entry name" value="GH"/>
</dbReference>
<protein>
    <recommendedName>
        <fullName evidence="3">beta-galactosidase</fullName>
        <ecNumber evidence="3">3.2.1.23</ecNumber>
    </recommendedName>
</protein>
<dbReference type="GO" id="GO:0004565">
    <property type="term" value="F:beta-galactosidase activity"/>
    <property type="evidence" value="ECO:0007669"/>
    <property type="project" value="UniProtKB-EC"/>
</dbReference>
<dbReference type="AlphaFoldDB" id="A0A146G327"/>
<dbReference type="SUPFAM" id="SSF49303">
    <property type="entry name" value="beta-Galactosidase/glucuronidase domain"/>
    <property type="match status" value="1"/>
</dbReference>
<dbReference type="InterPro" id="IPR006103">
    <property type="entry name" value="Glyco_hydro_2_cat"/>
</dbReference>
<dbReference type="Pfam" id="PF02837">
    <property type="entry name" value="Glyco_hydro_2_N"/>
    <property type="match status" value="1"/>
</dbReference>
<comment type="catalytic activity">
    <reaction evidence="1">
        <text>Hydrolysis of terminal non-reducing beta-D-galactose residues in beta-D-galactosides.</text>
        <dbReference type="EC" id="3.2.1.23"/>
    </reaction>
</comment>
<dbReference type="SUPFAM" id="SSF51445">
    <property type="entry name" value="(Trans)glycosidases"/>
    <property type="match status" value="1"/>
</dbReference>
<evidence type="ECO:0000259" key="8">
    <source>
        <dbReference type="Pfam" id="PF02837"/>
    </source>
</evidence>
<dbReference type="InParanoid" id="A0A146G327"/>
<comment type="caution">
    <text evidence="9">The sequence shown here is derived from an EMBL/GenBank/DDBJ whole genome shotgun (WGS) entry which is preliminary data.</text>
</comment>
<dbReference type="EC" id="3.2.1.23" evidence="3"/>
<dbReference type="InterPro" id="IPR006101">
    <property type="entry name" value="Glyco_hydro_2"/>
</dbReference>
<dbReference type="STRING" id="690879.TSACC_125"/>
<dbReference type="OrthoDB" id="9801077at2"/>
<name>A0A146G327_TERSA</name>
<dbReference type="InterPro" id="IPR008979">
    <property type="entry name" value="Galactose-bd-like_sf"/>
</dbReference>
<dbReference type="InterPro" id="IPR006104">
    <property type="entry name" value="Glyco_hydro_2_N"/>
</dbReference>
<keyword evidence="4 9" id="KW-0378">Hydrolase</keyword>
<gene>
    <name evidence="9" type="ORF">TSACC_125</name>
</gene>
<dbReference type="GO" id="GO:0009341">
    <property type="term" value="C:beta-galactosidase complex"/>
    <property type="evidence" value="ECO:0007669"/>
    <property type="project" value="TreeGrafter"/>
</dbReference>
<dbReference type="SUPFAM" id="SSF49785">
    <property type="entry name" value="Galactose-binding domain-like"/>
    <property type="match status" value="1"/>
</dbReference>
<sequence length="1190" mass="133290">MNLSDASPSQTQREHDLPRSLPGRWILCDRARVESTEDSVIIAGGFFRQTETHGDGELRFILRAPEGAAEVQAWVGFRCRDRHSRYTVALRGGNNNHLHLARLAPDGGARFLGIAPLDFAPVVGKWYELRVVLDGLRIQVYLDGEESPRLDVVDDDKGWTCGSAVLGGGYLPTEITHFSIKPGVKARAMAAAPKATNRLTPGFRHADYHPLTVSSLHSVREEISLDGYWLFRPVKPGSSLEEARAVSCDETNWHTIDVPNLWTPFLSWLHGETTFHELEGVSSSKGINDKVWLEEMARVEGYGFDWKTTQEAWYRHHLVLPEDIAGRRFELRFGAVAKSCAVWINGCFAGSHVGMFGEVRIDASTHLHAGENVIAVQVLRNPENLSVKDDRIVGIAESVEVTVDMTSSLPKDIICHDPAGIWQPVTLIVTRDIKVSEVFVQPALDTARIAVSLDVPEEIATGLLRVSYAVRHLETGDILIMDDSVAEASAAELATLEFDLPTVSPLHWHPDAPHLYEVEIQLHRDGEMLDHHTTTFGFRTFETRGNRFYLNGQPYWLRGANHFPHGLRPNDREVARNFIALAREGNIRTTRFHVAPLTKAWAEEADRQGLLVSFEGIWPWLMLNGAPPSPALLDAWYDDFSSLVRKYRNHPSLILWTINNEMKFYLFDKTDKAMLRRKWEIVTRMIQTVRQLDPSRPIVADSGYVRRQYQEGYDTVVRPGGFDDGDVDDVHQYYSWYHPSYTTACHGEFAEGIASPDRPFISQELSSGYARNDDGLPVRFYLYKHGTPLALIGDLAYEHNDPAHFLNRLAFTTKETIEAIRRTNRDLAAGALNFSYLTWFKDVHTTSPAPWAPYHALKLALQPVLVSVELAGLHFFCGDTLRRTVVLINDAADASDLAAGTLIWEIVDPSGRVLSTGTQATPRMDYYSNTRIPVDFVMPRSVEGRCEADLRLRLVIDGRTVTENRYGILVATRQWAALSLAGRKSPADHMGWTPHRDSTVSPGATPYLIVRGDDEGVAQHLPALRSYVERGGRLLFLNAGKLLPIMLPGIVKSYRKVRGEIVHAFLPESPVFDGIESRDLAWFYSDGSTPALACEGVFRLDRDHPRTTILAQFCDYHNYLNNPEDIMEYTGTPLWECQLGSGLIVASEMNPAAVANDPIAARLEANLFAYIADVGNVEQRHTTQEGTVTT</sequence>
<dbReference type="Gene3D" id="2.60.120.260">
    <property type="entry name" value="Galactose-binding domain-like"/>
    <property type="match status" value="1"/>
</dbReference>
<feature type="domain" description="Glycosyl hydrolases family 2 sugar binding" evidence="8">
    <location>
        <begin position="310"/>
        <end position="390"/>
    </location>
</feature>
<dbReference type="Proteomes" id="UP000076023">
    <property type="component" value="Unassembled WGS sequence"/>
</dbReference>
<organism evidence="9 10">
    <name type="scientific">Terrimicrobium sacchariphilum</name>
    <dbReference type="NCBI Taxonomy" id="690879"/>
    <lineage>
        <taxon>Bacteria</taxon>
        <taxon>Pseudomonadati</taxon>
        <taxon>Verrucomicrobiota</taxon>
        <taxon>Terrimicrobiia</taxon>
        <taxon>Terrimicrobiales</taxon>
        <taxon>Terrimicrobiaceae</taxon>
        <taxon>Terrimicrobium</taxon>
    </lineage>
</organism>
<dbReference type="InterPro" id="IPR036156">
    <property type="entry name" value="Beta-gal/glucu_dom_sf"/>
</dbReference>
<dbReference type="InterPro" id="IPR013783">
    <property type="entry name" value="Ig-like_fold"/>
</dbReference>
<dbReference type="Gene3D" id="2.60.40.10">
    <property type="entry name" value="Immunoglobulins"/>
    <property type="match status" value="1"/>
</dbReference>
<evidence type="ECO:0000313" key="10">
    <source>
        <dbReference type="Proteomes" id="UP000076023"/>
    </source>
</evidence>
<dbReference type="Pfam" id="PF02836">
    <property type="entry name" value="Glyco_hydro_2_C"/>
    <property type="match status" value="1"/>
</dbReference>
<dbReference type="Gene3D" id="2.60.120.560">
    <property type="entry name" value="Exo-inulinase, domain 1"/>
    <property type="match status" value="1"/>
</dbReference>
<dbReference type="PANTHER" id="PTHR46323:SF2">
    <property type="entry name" value="BETA-GALACTOSIDASE"/>
    <property type="match status" value="1"/>
</dbReference>
<feature type="domain" description="Glycoside hydrolase family 2 catalytic" evidence="7">
    <location>
        <begin position="543"/>
        <end position="764"/>
    </location>
</feature>
<dbReference type="GO" id="GO:0005990">
    <property type="term" value="P:lactose catabolic process"/>
    <property type="evidence" value="ECO:0007669"/>
    <property type="project" value="TreeGrafter"/>
</dbReference>
<keyword evidence="10" id="KW-1185">Reference proteome</keyword>
<evidence type="ECO:0000256" key="2">
    <source>
        <dbReference type="ARBA" id="ARBA00007401"/>
    </source>
</evidence>
<evidence type="ECO:0000256" key="4">
    <source>
        <dbReference type="ARBA" id="ARBA00022801"/>
    </source>
</evidence>
<dbReference type="PANTHER" id="PTHR46323">
    <property type="entry name" value="BETA-GALACTOSIDASE"/>
    <property type="match status" value="1"/>
</dbReference>
<evidence type="ECO:0000313" key="9">
    <source>
        <dbReference type="EMBL" id="GAT31477.1"/>
    </source>
</evidence>
<proteinExistence type="inferred from homology"/>
<dbReference type="PRINTS" id="PR00132">
    <property type="entry name" value="GLHYDRLASE2"/>
</dbReference>
<feature type="domain" description="Glycoside hydrolase family 2 immunoglobulin-like beta-sandwich" evidence="6">
    <location>
        <begin position="434"/>
        <end position="539"/>
    </location>
</feature>
<accession>A0A146G327</accession>
<dbReference type="Pfam" id="PF00703">
    <property type="entry name" value="Glyco_hydro_2"/>
    <property type="match status" value="1"/>
</dbReference>